<dbReference type="CDD" id="cd08476">
    <property type="entry name" value="PBP2_CrgA_like_7"/>
    <property type="match status" value="1"/>
</dbReference>
<keyword evidence="7" id="KW-1185">Reference proteome</keyword>
<accession>A0ABR6H378</accession>
<comment type="caution">
    <text evidence="6">The sequence shown here is derived from an EMBL/GenBank/DDBJ whole genome shotgun (WGS) entry which is preliminary data.</text>
</comment>
<dbReference type="SUPFAM" id="SSF46785">
    <property type="entry name" value="Winged helix' DNA-binding domain"/>
    <property type="match status" value="1"/>
</dbReference>
<dbReference type="Pfam" id="PF03466">
    <property type="entry name" value="LysR_substrate"/>
    <property type="match status" value="1"/>
</dbReference>
<dbReference type="InterPro" id="IPR058163">
    <property type="entry name" value="LysR-type_TF_proteobact-type"/>
</dbReference>
<organism evidence="6 7">
    <name type="scientific">Aminobacter aminovorans</name>
    <name type="common">Chelatobacter heintzii</name>
    <dbReference type="NCBI Taxonomy" id="83263"/>
    <lineage>
        <taxon>Bacteria</taxon>
        <taxon>Pseudomonadati</taxon>
        <taxon>Pseudomonadota</taxon>
        <taxon>Alphaproteobacteria</taxon>
        <taxon>Hyphomicrobiales</taxon>
        <taxon>Phyllobacteriaceae</taxon>
        <taxon>Aminobacter</taxon>
    </lineage>
</organism>
<evidence type="ECO:0000259" key="5">
    <source>
        <dbReference type="PROSITE" id="PS50931"/>
    </source>
</evidence>
<proteinExistence type="inferred from homology"/>
<dbReference type="PROSITE" id="PS50931">
    <property type="entry name" value="HTH_LYSR"/>
    <property type="match status" value="1"/>
</dbReference>
<evidence type="ECO:0000313" key="6">
    <source>
        <dbReference type="EMBL" id="MBB3704960.1"/>
    </source>
</evidence>
<gene>
    <name evidence="6" type="ORF">FHS67_001270</name>
</gene>
<dbReference type="InterPro" id="IPR036388">
    <property type="entry name" value="WH-like_DNA-bd_sf"/>
</dbReference>
<dbReference type="InterPro" id="IPR036390">
    <property type="entry name" value="WH_DNA-bd_sf"/>
</dbReference>
<dbReference type="InterPro" id="IPR000847">
    <property type="entry name" value="LysR_HTH_N"/>
</dbReference>
<evidence type="ECO:0000256" key="2">
    <source>
        <dbReference type="ARBA" id="ARBA00023015"/>
    </source>
</evidence>
<protein>
    <submittedName>
        <fullName evidence="6">DNA-binding transcriptional LysR family regulator</fullName>
    </submittedName>
</protein>
<dbReference type="Gene3D" id="1.10.10.10">
    <property type="entry name" value="Winged helix-like DNA-binding domain superfamily/Winged helix DNA-binding domain"/>
    <property type="match status" value="1"/>
</dbReference>
<dbReference type="PANTHER" id="PTHR30537:SF72">
    <property type="entry name" value="LYSR FAMILY TRANSCRIPTIONAL REGULATOR"/>
    <property type="match status" value="1"/>
</dbReference>
<evidence type="ECO:0000256" key="3">
    <source>
        <dbReference type="ARBA" id="ARBA00023125"/>
    </source>
</evidence>
<name>A0ABR6H378_AMIAI</name>
<sequence length="346" mass="37969">MGVDLTPVTILENYVIVPNTADLFVRNEQAIMDRLGALSAFVHASDARSFTVAGQQLGVSSSAIGKAISRLEQRLGVRLLHRSTRTITLTPEGALFLERCRRIFSEIETAELELAQSQEQPRGRLRVSMPLVGMLMMPALTAFMQSYPAIELDLDFSDRLVDIIDEGFDAVVRAGELKDSRLMSKALGDFRLILVGSPSYFALRGTPLVPKDLQHHSCLQHRYATSGKLEPWPLVVNNTPYGNDLPLTATVNTIEPLIHLAEAGLGIACLPDFAIRRQLATGALITVLAEFTRHSGPFRLLWPSSPYLSPKLRAFADFMATHLFAENAPATRPRAQLPADAATDPS</sequence>
<dbReference type="InterPro" id="IPR005119">
    <property type="entry name" value="LysR_subst-bd"/>
</dbReference>
<dbReference type="Gene3D" id="3.40.190.290">
    <property type="match status" value="1"/>
</dbReference>
<reference evidence="6 7" key="1">
    <citation type="submission" date="2020-08" db="EMBL/GenBank/DDBJ databases">
        <title>Genomic Encyclopedia of Type Strains, Phase IV (KMG-IV): sequencing the most valuable type-strain genomes for metagenomic binning, comparative biology and taxonomic classification.</title>
        <authorList>
            <person name="Goeker M."/>
        </authorList>
    </citation>
    <scope>NUCLEOTIDE SEQUENCE [LARGE SCALE GENOMIC DNA]</scope>
    <source>
        <strain evidence="6 7">DSM 10368</strain>
    </source>
</reference>
<feature type="domain" description="HTH lysR-type" evidence="5">
    <location>
        <begin position="33"/>
        <end position="90"/>
    </location>
</feature>
<keyword evidence="2" id="KW-0805">Transcription regulation</keyword>
<evidence type="ECO:0000256" key="1">
    <source>
        <dbReference type="ARBA" id="ARBA00009437"/>
    </source>
</evidence>
<dbReference type="Proteomes" id="UP000577697">
    <property type="component" value="Unassembled WGS sequence"/>
</dbReference>
<dbReference type="Pfam" id="PF00126">
    <property type="entry name" value="HTH_1"/>
    <property type="match status" value="1"/>
</dbReference>
<evidence type="ECO:0000313" key="7">
    <source>
        <dbReference type="Proteomes" id="UP000577697"/>
    </source>
</evidence>
<keyword evidence="3 6" id="KW-0238">DNA-binding</keyword>
<comment type="similarity">
    <text evidence="1">Belongs to the LysR transcriptional regulatory family.</text>
</comment>
<evidence type="ECO:0000256" key="4">
    <source>
        <dbReference type="ARBA" id="ARBA00023163"/>
    </source>
</evidence>
<dbReference type="GO" id="GO:0003677">
    <property type="term" value="F:DNA binding"/>
    <property type="evidence" value="ECO:0007669"/>
    <property type="project" value="UniProtKB-KW"/>
</dbReference>
<dbReference type="SUPFAM" id="SSF53850">
    <property type="entry name" value="Periplasmic binding protein-like II"/>
    <property type="match status" value="1"/>
</dbReference>
<keyword evidence="4" id="KW-0804">Transcription</keyword>
<dbReference type="EMBL" id="JACICB010000004">
    <property type="protein sequence ID" value="MBB3704960.1"/>
    <property type="molecule type" value="Genomic_DNA"/>
</dbReference>
<dbReference type="PANTHER" id="PTHR30537">
    <property type="entry name" value="HTH-TYPE TRANSCRIPTIONAL REGULATOR"/>
    <property type="match status" value="1"/>
</dbReference>